<feature type="transmembrane region" description="Helical" evidence="2">
    <location>
        <begin position="18"/>
        <end position="39"/>
    </location>
</feature>
<gene>
    <name evidence="3" type="ORF">GCM10025875_11880</name>
</gene>
<accession>A0AA37UQQ0</accession>
<sequence length="93" mass="10182">MEPLPRNQAVRTARPPTWFLAFASVFLLIGVGRLTLLAGGQGEPWLGLGNILIALLWVALYVRAYRMSRRPTRGPDPHGGTDAPRTAPRHGRG</sequence>
<feature type="region of interest" description="Disordered" evidence="1">
    <location>
        <begin position="69"/>
        <end position="93"/>
    </location>
</feature>
<proteinExistence type="predicted"/>
<evidence type="ECO:0000256" key="2">
    <source>
        <dbReference type="SAM" id="Phobius"/>
    </source>
</evidence>
<comment type="caution">
    <text evidence="3">The sequence shown here is derived from an EMBL/GenBank/DDBJ whole genome shotgun (WGS) entry which is preliminary data.</text>
</comment>
<dbReference type="EMBL" id="BSUM01000001">
    <property type="protein sequence ID" value="GMA31196.1"/>
    <property type="molecule type" value="Genomic_DNA"/>
</dbReference>
<name>A0AA37UQQ0_9MICO</name>
<feature type="transmembrane region" description="Helical" evidence="2">
    <location>
        <begin position="45"/>
        <end position="64"/>
    </location>
</feature>
<evidence type="ECO:0000313" key="4">
    <source>
        <dbReference type="Proteomes" id="UP001157161"/>
    </source>
</evidence>
<dbReference type="RefSeq" id="WP_284250054.1">
    <property type="nucleotide sequence ID" value="NZ_BSUM01000001.1"/>
</dbReference>
<keyword evidence="2" id="KW-0472">Membrane</keyword>
<protein>
    <submittedName>
        <fullName evidence="3">Uncharacterized protein</fullName>
    </submittedName>
</protein>
<keyword evidence="4" id="KW-1185">Reference proteome</keyword>
<keyword evidence="2" id="KW-1133">Transmembrane helix</keyword>
<evidence type="ECO:0000313" key="3">
    <source>
        <dbReference type="EMBL" id="GMA31196.1"/>
    </source>
</evidence>
<keyword evidence="2" id="KW-0812">Transmembrane</keyword>
<dbReference type="AlphaFoldDB" id="A0AA37UQQ0"/>
<reference evidence="3" key="1">
    <citation type="journal article" date="2014" name="Int. J. Syst. Evol. Microbiol.">
        <title>Complete genome sequence of Corynebacterium casei LMG S-19264T (=DSM 44701T), isolated from a smear-ripened cheese.</title>
        <authorList>
            <consortium name="US DOE Joint Genome Institute (JGI-PGF)"/>
            <person name="Walter F."/>
            <person name="Albersmeier A."/>
            <person name="Kalinowski J."/>
            <person name="Ruckert C."/>
        </authorList>
    </citation>
    <scope>NUCLEOTIDE SEQUENCE</scope>
    <source>
        <strain evidence="3">NBRC 112290</strain>
    </source>
</reference>
<organism evidence="3 4">
    <name type="scientific">Litorihabitans aurantiacus</name>
    <dbReference type="NCBI Taxonomy" id="1930061"/>
    <lineage>
        <taxon>Bacteria</taxon>
        <taxon>Bacillati</taxon>
        <taxon>Actinomycetota</taxon>
        <taxon>Actinomycetes</taxon>
        <taxon>Micrococcales</taxon>
        <taxon>Beutenbergiaceae</taxon>
        <taxon>Litorihabitans</taxon>
    </lineage>
</organism>
<evidence type="ECO:0000256" key="1">
    <source>
        <dbReference type="SAM" id="MobiDB-lite"/>
    </source>
</evidence>
<reference evidence="3" key="2">
    <citation type="submission" date="2023-02" db="EMBL/GenBank/DDBJ databases">
        <authorList>
            <person name="Sun Q."/>
            <person name="Mori K."/>
        </authorList>
    </citation>
    <scope>NUCLEOTIDE SEQUENCE</scope>
    <source>
        <strain evidence="3">NBRC 112290</strain>
    </source>
</reference>
<dbReference type="Proteomes" id="UP001157161">
    <property type="component" value="Unassembled WGS sequence"/>
</dbReference>